<dbReference type="InterPro" id="IPR044666">
    <property type="entry name" value="Cyclophilin_A-like"/>
</dbReference>
<gene>
    <name evidence="5" type="ORF">EVOR1521_LOCUS3890</name>
</gene>
<dbReference type="PROSITE" id="PS00170">
    <property type="entry name" value="CSA_PPIASE_1"/>
    <property type="match status" value="1"/>
</dbReference>
<dbReference type="CDD" id="cd00317">
    <property type="entry name" value="cyclophilin"/>
    <property type="match status" value="1"/>
</dbReference>
<dbReference type="PIRSF" id="PIRSF001467">
    <property type="entry name" value="Peptidylpro_ismrse"/>
    <property type="match status" value="1"/>
</dbReference>
<dbReference type="AlphaFoldDB" id="A0AA36MNA0"/>
<dbReference type="SUPFAM" id="SSF50891">
    <property type="entry name" value="Cyclophilin-like"/>
    <property type="match status" value="1"/>
</dbReference>
<sequence length="197" mass="21005">MAPNPSASFETSEGTFVAEIFLDRVPVTASNFIDLAQGGFFDGLHFHRVIPDFMVQFGCPFAKDPYSKAAGSGGPAAGNFQNLCTGATERRKEGNIEDEFCSQDSNAPGTLAMANCGQPNTGGSQFFVNVADNSFLDWFSAGNSKHPVFGRIVSGFDVAVKISKATTKDDRPVQPIKMLSVKVSGFESPRAQKSGYG</sequence>
<dbReference type="Proteomes" id="UP001178507">
    <property type="component" value="Unassembled WGS sequence"/>
</dbReference>
<dbReference type="InterPro" id="IPR002130">
    <property type="entry name" value="Cyclophilin-type_PPIase_dom"/>
</dbReference>
<dbReference type="PANTHER" id="PTHR45625">
    <property type="entry name" value="PEPTIDYL-PROLYL CIS-TRANS ISOMERASE-RELATED"/>
    <property type="match status" value="1"/>
</dbReference>
<evidence type="ECO:0000259" key="4">
    <source>
        <dbReference type="PROSITE" id="PS50072"/>
    </source>
</evidence>
<proteinExistence type="inferred from homology"/>
<evidence type="ECO:0000256" key="1">
    <source>
        <dbReference type="ARBA" id="ARBA00023110"/>
    </source>
</evidence>
<evidence type="ECO:0000313" key="6">
    <source>
        <dbReference type="Proteomes" id="UP001178507"/>
    </source>
</evidence>
<dbReference type="GO" id="GO:0003755">
    <property type="term" value="F:peptidyl-prolyl cis-trans isomerase activity"/>
    <property type="evidence" value="ECO:0007669"/>
    <property type="project" value="UniProtKB-UniRule"/>
</dbReference>
<dbReference type="Pfam" id="PF00160">
    <property type="entry name" value="Pro_isomerase"/>
    <property type="match status" value="1"/>
</dbReference>
<feature type="domain" description="PPIase cyclophilin-type" evidence="4">
    <location>
        <begin position="14"/>
        <end position="183"/>
    </location>
</feature>
<dbReference type="InterPro" id="IPR029000">
    <property type="entry name" value="Cyclophilin-like_dom_sf"/>
</dbReference>
<keyword evidence="6" id="KW-1185">Reference proteome</keyword>
<dbReference type="PROSITE" id="PS50072">
    <property type="entry name" value="CSA_PPIASE_2"/>
    <property type="match status" value="1"/>
</dbReference>
<keyword evidence="1 3" id="KW-0697">Rotamase</keyword>
<dbReference type="InterPro" id="IPR020892">
    <property type="entry name" value="Cyclophilin-type_PPIase_CS"/>
</dbReference>
<evidence type="ECO:0000256" key="3">
    <source>
        <dbReference type="RuleBase" id="RU363019"/>
    </source>
</evidence>
<comment type="catalytic activity">
    <reaction evidence="3">
        <text>[protein]-peptidylproline (omega=180) = [protein]-peptidylproline (omega=0)</text>
        <dbReference type="Rhea" id="RHEA:16237"/>
        <dbReference type="Rhea" id="RHEA-COMP:10747"/>
        <dbReference type="Rhea" id="RHEA-COMP:10748"/>
        <dbReference type="ChEBI" id="CHEBI:83833"/>
        <dbReference type="ChEBI" id="CHEBI:83834"/>
        <dbReference type="EC" id="5.2.1.8"/>
    </reaction>
</comment>
<comment type="similarity">
    <text evidence="3">Belongs to the cyclophilin-type PPIase family.</text>
</comment>
<keyword evidence="2 3" id="KW-0413">Isomerase</keyword>
<protein>
    <recommendedName>
        <fullName evidence="3">Peptidyl-prolyl cis-trans isomerase</fullName>
        <shortName evidence="3">PPIase</shortName>
        <ecNumber evidence="3">5.2.1.8</ecNumber>
    </recommendedName>
</protein>
<dbReference type="PRINTS" id="PR00153">
    <property type="entry name" value="CSAPPISMRASE"/>
</dbReference>
<dbReference type="GO" id="GO:0006457">
    <property type="term" value="P:protein folding"/>
    <property type="evidence" value="ECO:0007669"/>
    <property type="project" value="InterPro"/>
</dbReference>
<dbReference type="Gene3D" id="2.40.100.10">
    <property type="entry name" value="Cyclophilin-like"/>
    <property type="match status" value="1"/>
</dbReference>
<dbReference type="EMBL" id="CAUJNA010000243">
    <property type="protein sequence ID" value="CAJ1374310.1"/>
    <property type="molecule type" value="Genomic_DNA"/>
</dbReference>
<reference evidence="5" key="1">
    <citation type="submission" date="2023-08" db="EMBL/GenBank/DDBJ databases">
        <authorList>
            <person name="Chen Y."/>
            <person name="Shah S."/>
            <person name="Dougan E. K."/>
            <person name="Thang M."/>
            <person name="Chan C."/>
        </authorList>
    </citation>
    <scope>NUCLEOTIDE SEQUENCE</scope>
</reference>
<comment type="caution">
    <text evidence="5">The sequence shown here is derived from an EMBL/GenBank/DDBJ whole genome shotgun (WGS) entry which is preliminary data.</text>
</comment>
<evidence type="ECO:0000256" key="2">
    <source>
        <dbReference type="ARBA" id="ARBA00023235"/>
    </source>
</evidence>
<evidence type="ECO:0000313" key="5">
    <source>
        <dbReference type="EMBL" id="CAJ1374310.1"/>
    </source>
</evidence>
<dbReference type="EC" id="5.2.1.8" evidence="3"/>
<dbReference type="PANTHER" id="PTHR45625:SF4">
    <property type="entry name" value="PEPTIDYLPROLYL ISOMERASE DOMAIN AND WD REPEAT-CONTAINING PROTEIN 1"/>
    <property type="match status" value="1"/>
</dbReference>
<organism evidence="5 6">
    <name type="scientific">Effrenium voratum</name>
    <dbReference type="NCBI Taxonomy" id="2562239"/>
    <lineage>
        <taxon>Eukaryota</taxon>
        <taxon>Sar</taxon>
        <taxon>Alveolata</taxon>
        <taxon>Dinophyceae</taxon>
        <taxon>Suessiales</taxon>
        <taxon>Symbiodiniaceae</taxon>
        <taxon>Effrenium</taxon>
    </lineage>
</organism>
<accession>A0AA36MNA0</accession>
<name>A0AA36MNA0_9DINO</name>
<dbReference type="InterPro" id="IPR024936">
    <property type="entry name" value="Cyclophilin-type_PPIase"/>
</dbReference>
<comment type="function">
    <text evidence="3">PPIases accelerate the folding of proteins. It catalyzes the cis-trans isomerization of proline imidic peptide bonds in oligopeptides.</text>
</comment>